<feature type="signal peptide" evidence="2">
    <location>
        <begin position="1"/>
        <end position="26"/>
    </location>
</feature>
<dbReference type="Proteomes" id="UP001396898">
    <property type="component" value="Unassembled WGS sequence"/>
</dbReference>
<reference evidence="3 4" key="1">
    <citation type="submission" date="2023-01" db="EMBL/GenBank/DDBJ databases">
        <title>Analysis of 21 Apiospora genomes using comparative genomics revels a genus with tremendous synthesis potential of carbohydrate active enzymes and secondary metabolites.</title>
        <authorList>
            <person name="Sorensen T."/>
        </authorList>
    </citation>
    <scope>NUCLEOTIDE SEQUENCE [LARGE SCALE GENOMIC DNA]</scope>
    <source>
        <strain evidence="3 4">CBS 20057</strain>
    </source>
</reference>
<feature type="region of interest" description="Disordered" evidence="1">
    <location>
        <begin position="30"/>
        <end position="49"/>
    </location>
</feature>
<protein>
    <submittedName>
        <fullName evidence="3">Uncharacterized protein</fullName>
    </submittedName>
</protein>
<gene>
    <name evidence="3" type="ORF">PG991_001515</name>
</gene>
<evidence type="ECO:0000313" key="3">
    <source>
        <dbReference type="EMBL" id="KAK8036378.1"/>
    </source>
</evidence>
<feature type="chain" id="PRO_5045083068" evidence="2">
    <location>
        <begin position="27"/>
        <end position="174"/>
    </location>
</feature>
<keyword evidence="4" id="KW-1185">Reference proteome</keyword>
<evidence type="ECO:0000256" key="2">
    <source>
        <dbReference type="SAM" id="SignalP"/>
    </source>
</evidence>
<evidence type="ECO:0000256" key="1">
    <source>
        <dbReference type="SAM" id="MobiDB-lite"/>
    </source>
</evidence>
<dbReference type="EMBL" id="JAQQWI010000004">
    <property type="protein sequence ID" value="KAK8036378.1"/>
    <property type="molecule type" value="Genomic_DNA"/>
</dbReference>
<comment type="caution">
    <text evidence="3">The sequence shown here is derived from an EMBL/GenBank/DDBJ whole genome shotgun (WGS) entry which is preliminary data.</text>
</comment>
<name>A0ABR1SS81_9PEZI</name>
<keyword evidence="2" id="KW-0732">Signal</keyword>
<proteinExistence type="predicted"/>
<accession>A0ABR1SS81</accession>
<organism evidence="3 4">
    <name type="scientific">Apiospora marii</name>
    <dbReference type="NCBI Taxonomy" id="335849"/>
    <lineage>
        <taxon>Eukaryota</taxon>
        <taxon>Fungi</taxon>
        <taxon>Dikarya</taxon>
        <taxon>Ascomycota</taxon>
        <taxon>Pezizomycotina</taxon>
        <taxon>Sordariomycetes</taxon>
        <taxon>Xylariomycetidae</taxon>
        <taxon>Amphisphaeriales</taxon>
        <taxon>Apiosporaceae</taxon>
        <taxon>Apiospora</taxon>
    </lineage>
</organism>
<sequence>MSVLLEAMAVALVLLLHCVWRKLREASTYKVERDERPPNAHRVLPQGEDDGDVQSALIRLFNDDGAGQWPPKVSHNLKDWPPLLRPYQDIYASMSPLFATAEPSMDDAWNTKRRADFRGRMQALLANRIDMLGVEATLQAAAAGDIVVATIIFRVRQATDVITGMKRQLQDKAA</sequence>
<evidence type="ECO:0000313" key="4">
    <source>
        <dbReference type="Proteomes" id="UP001396898"/>
    </source>
</evidence>